<feature type="transmembrane region" description="Helical" evidence="1">
    <location>
        <begin position="6"/>
        <end position="21"/>
    </location>
</feature>
<evidence type="ECO:0000313" key="2">
    <source>
        <dbReference type="EMBL" id="QXP44841.1"/>
    </source>
</evidence>
<keyword evidence="3" id="KW-1185">Reference proteome</keyword>
<sequence length="123" mass="14004">MFTKILVTFFVIIAAMLFLRKKPSDSRGKRPSNTTANVGKQIILRYVIFGLIAVSLFASTGYWYWNWQDGNQVVRVTIVSPLEDKSDVYHVRKKDISNNQITTVEGINIRLSNQERVIIAAAK</sequence>
<organism evidence="2 3">
    <name type="scientific">Shewanella eurypsychrophilus</name>
    <dbReference type="NCBI Taxonomy" id="2593656"/>
    <lineage>
        <taxon>Bacteria</taxon>
        <taxon>Pseudomonadati</taxon>
        <taxon>Pseudomonadota</taxon>
        <taxon>Gammaproteobacteria</taxon>
        <taxon>Alteromonadales</taxon>
        <taxon>Shewanellaceae</taxon>
        <taxon>Shewanella</taxon>
    </lineage>
</organism>
<evidence type="ECO:0000313" key="3">
    <source>
        <dbReference type="Proteomes" id="UP000316416"/>
    </source>
</evidence>
<reference evidence="2" key="1">
    <citation type="submission" date="2021-07" db="EMBL/GenBank/DDBJ databases">
        <title>Shewanella sp. YLB-07 whole genome sequence.</title>
        <authorList>
            <person name="Yu L."/>
        </authorList>
    </citation>
    <scope>NUCLEOTIDE SEQUENCE</scope>
    <source>
        <strain evidence="2">YLB-08</strain>
    </source>
</reference>
<keyword evidence="1" id="KW-1133">Transmembrane helix</keyword>
<gene>
    <name evidence="2" type="ORF">FM038_25660</name>
</gene>
<evidence type="ECO:0000256" key="1">
    <source>
        <dbReference type="SAM" id="Phobius"/>
    </source>
</evidence>
<keyword evidence="1" id="KW-0812">Transmembrane</keyword>
<dbReference type="Proteomes" id="UP000316416">
    <property type="component" value="Chromosome"/>
</dbReference>
<protein>
    <recommendedName>
        <fullName evidence="4">Antitermination protein NusG</fullName>
    </recommendedName>
</protein>
<accession>A0ABX8S2T8</accession>
<evidence type="ECO:0008006" key="4">
    <source>
        <dbReference type="Google" id="ProtNLM"/>
    </source>
</evidence>
<keyword evidence="1" id="KW-0472">Membrane</keyword>
<feature type="transmembrane region" description="Helical" evidence="1">
    <location>
        <begin position="42"/>
        <end position="65"/>
    </location>
</feature>
<dbReference type="RefSeq" id="WP_142874098.1">
    <property type="nucleotide sequence ID" value="NZ_CP045503.2"/>
</dbReference>
<dbReference type="EMBL" id="CP045503">
    <property type="protein sequence ID" value="QXP44841.1"/>
    <property type="molecule type" value="Genomic_DNA"/>
</dbReference>
<proteinExistence type="predicted"/>
<name>A0ABX8S2T8_9GAMM</name>